<dbReference type="EMBL" id="QQBC01000005">
    <property type="protein sequence ID" value="RDI66025.1"/>
    <property type="molecule type" value="Genomic_DNA"/>
</dbReference>
<protein>
    <recommendedName>
        <fullName evidence="2">TadE-like domain-containing protein</fullName>
    </recommendedName>
</protein>
<dbReference type="STRING" id="1210086.GCA_001613105_02982"/>
<dbReference type="Pfam" id="PF07811">
    <property type="entry name" value="TadE"/>
    <property type="match status" value="1"/>
</dbReference>
<dbReference type="InterPro" id="IPR012495">
    <property type="entry name" value="TadE-like_dom"/>
</dbReference>
<keyword evidence="1" id="KW-1133">Transmembrane helix</keyword>
<dbReference type="Proteomes" id="UP000254869">
    <property type="component" value="Unassembled WGS sequence"/>
</dbReference>
<reference evidence="3 4" key="1">
    <citation type="submission" date="2018-07" db="EMBL/GenBank/DDBJ databases">
        <title>Genomic Encyclopedia of Type Strains, Phase IV (KMG-IV): sequencing the most valuable type-strain genomes for metagenomic binning, comparative biology and taxonomic classification.</title>
        <authorList>
            <person name="Goeker M."/>
        </authorList>
    </citation>
    <scope>NUCLEOTIDE SEQUENCE [LARGE SCALE GENOMIC DNA]</scope>
    <source>
        <strain evidence="3 4">DSM 44290</strain>
    </source>
</reference>
<feature type="transmembrane region" description="Helical" evidence="1">
    <location>
        <begin position="15"/>
        <end position="38"/>
    </location>
</feature>
<sequence>MSPPDGEAGAVTIEAAIALTTLIAVVVLCLAALMAASAQIRCVDAAREAARSGAQGADALRVARRIAPPSASLSIRDENDLVIATATARVPLFPLLVLHAEAVAVREPGVRE</sequence>
<comment type="caution">
    <text evidence="3">The sequence shown here is derived from an EMBL/GenBank/DDBJ whole genome shotgun (WGS) entry which is preliminary data.</text>
</comment>
<dbReference type="RefSeq" id="WP_067997831.1">
    <property type="nucleotide sequence ID" value="NZ_QQBC01000005.1"/>
</dbReference>
<keyword evidence="4" id="KW-1185">Reference proteome</keyword>
<evidence type="ECO:0000259" key="2">
    <source>
        <dbReference type="Pfam" id="PF07811"/>
    </source>
</evidence>
<dbReference type="InterPro" id="IPR049790">
    <property type="entry name" value="Rv3655c/TadE"/>
</dbReference>
<dbReference type="NCBIfam" id="NF041390">
    <property type="entry name" value="TadE_Rv3655c"/>
    <property type="match status" value="1"/>
</dbReference>
<evidence type="ECO:0000313" key="4">
    <source>
        <dbReference type="Proteomes" id="UP000254869"/>
    </source>
</evidence>
<evidence type="ECO:0000256" key="1">
    <source>
        <dbReference type="SAM" id="Phobius"/>
    </source>
</evidence>
<dbReference type="AlphaFoldDB" id="A0A370I5L6"/>
<proteinExistence type="predicted"/>
<keyword evidence="1" id="KW-0472">Membrane</keyword>
<accession>A0A370I5L6</accession>
<evidence type="ECO:0000313" key="3">
    <source>
        <dbReference type="EMBL" id="RDI66025.1"/>
    </source>
</evidence>
<organism evidence="3 4">
    <name type="scientific">Nocardia pseudobrasiliensis</name>
    <dbReference type="NCBI Taxonomy" id="45979"/>
    <lineage>
        <taxon>Bacteria</taxon>
        <taxon>Bacillati</taxon>
        <taxon>Actinomycetota</taxon>
        <taxon>Actinomycetes</taxon>
        <taxon>Mycobacteriales</taxon>
        <taxon>Nocardiaceae</taxon>
        <taxon>Nocardia</taxon>
    </lineage>
</organism>
<gene>
    <name evidence="3" type="ORF">DFR76_105346</name>
</gene>
<keyword evidence="1" id="KW-0812">Transmembrane</keyword>
<feature type="domain" description="TadE-like" evidence="2">
    <location>
        <begin position="9"/>
        <end position="51"/>
    </location>
</feature>
<name>A0A370I5L6_9NOCA</name>